<proteinExistence type="predicted"/>
<dbReference type="Proteomes" id="UP001216139">
    <property type="component" value="Chromosome"/>
</dbReference>
<evidence type="ECO:0000313" key="2">
    <source>
        <dbReference type="Proteomes" id="UP001216139"/>
    </source>
</evidence>
<evidence type="ECO:0000313" key="1">
    <source>
        <dbReference type="EMBL" id="WCT13748.1"/>
    </source>
</evidence>
<name>A0ABY7TDH6_9SPHI</name>
<keyword evidence="2" id="KW-1185">Reference proteome</keyword>
<accession>A0ABY7TDH6</accession>
<protein>
    <submittedName>
        <fullName evidence="1">Uncharacterized protein</fullName>
    </submittedName>
</protein>
<sequence>MEELTGTVVLVNPALPYDPARRQGQLGVIATTDLSIDEIQVGFGNGPISVYAPNALLSLKPHHQLYQDILTHVKEMDIADFKNLLKISMLIQDVPGPKQLREAFELSLSSPATLAYSTLPLNEKLGIIAEQQQQLRFSFGR</sequence>
<dbReference type="EMBL" id="CP117167">
    <property type="protein sequence ID" value="WCT13748.1"/>
    <property type="molecule type" value="Genomic_DNA"/>
</dbReference>
<reference evidence="1 2" key="1">
    <citation type="submission" date="2023-02" db="EMBL/GenBank/DDBJ databases">
        <title>Genome sequence of Mucilaginibacter jinjuensis strain KACC 16571.</title>
        <authorList>
            <person name="Kim S."/>
            <person name="Heo J."/>
            <person name="Kwon S.-W."/>
        </authorList>
    </citation>
    <scope>NUCLEOTIDE SEQUENCE [LARGE SCALE GENOMIC DNA]</scope>
    <source>
        <strain evidence="1 2">KACC 16571</strain>
    </source>
</reference>
<gene>
    <name evidence="1" type="ORF">PQO05_07345</name>
</gene>
<dbReference type="RefSeq" id="WP_273632055.1">
    <property type="nucleotide sequence ID" value="NZ_CP117167.1"/>
</dbReference>
<organism evidence="1 2">
    <name type="scientific">Mucilaginibacter jinjuensis</name>
    <dbReference type="NCBI Taxonomy" id="1176721"/>
    <lineage>
        <taxon>Bacteria</taxon>
        <taxon>Pseudomonadati</taxon>
        <taxon>Bacteroidota</taxon>
        <taxon>Sphingobacteriia</taxon>
        <taxon>Sphingobacteriales</taxon>
        <taxon>Sphingobacteriaceae</taxon>
        <taxon>Mucilaginibacter</taxon>
    </lineage>
</organism>